<keyword evidence="1" id="KW-1133">Transmembrane helix</keyword>
<evidence type="ECO:0000256" key="1">
    <source>
        <dbReference type="SAM" id="Phobius"/>
    </source>
</evidence>
<feature type="transmembrane region" description="Helical" evidence="1">
    <location>
        <begin position="12"/>
        <end position="35"/>
    </location>
</feature>
<dbReference type="Proteomes" id="UP000540656">
    <property type="component" value="Unassembled WGS sequence"/>
</dbReference>
<comment type="caution">
    <text evidence="2">The sequence shown here is derived from an EMBL/GenBank/DDBJ whole genome shotgun (WGS) entry which is preliminary data.</text>
</comment>
<name>A0A7Y9S1L2_9ACTN</name>
<evidence type="ECO:0000313" key="3">
    <source>
        <dbReference type="Proteomes" id="UP000540656"/>
    </source>
</evidence>
<dbReference type="RefSeq" id="WP_179502575.1">
    <property type="nucleotide sequence ID" value="NZ_JACCAA010000001.1"/>
</dbReference>
<dbReference type="AlphaFoldDB" id="A0A7Y9S1L2"/>
<keyword evidence="1" id="KW-0812">Transmembrane</keyword>
<reference evidence="2 3" key="1">
    <citation type="submission" date="2020-07" db="EMBL/GenBank/DDBJ databases">
        <title>Sequencing the genomes of 1000 actinobacteria strains.</title>
        <authorList>
            <person name="Klenk H.-P."/>
        </authorList>
    </citation>
    <scope>NUCLEOTIDE SEQUENCE [LARGE SCALE GENOMIC DNA]</scope>
    <source>
        <strain evidence="2 3">DSM 23819</strain>
    </source>
</reference>
<accession>A0A7Y9S1L2</accession>
<sequence>MSHDYRLAPHLAARIFGFTLLLLGGIVFVATAIVVLFSAPVLILTVAVVLAVAGVFVLGFLLRSRAYVVRTTADGYRVRFVRGAGVKQARWGDVEELVTNTIAGSPCLVLRLRNGTATTIPVEVLAVDREQFVRDISTHLKERGFKPDKRRPKRK</sequence>
<gene>
    <name evidence="2" type="ORF">BJ980_002459</name>
</gene>
<protein>
    <recommendedName>
        <fullName evidence="4">PH domain-containing protein</fullName>
    </recommendedName>
</protein>
<keyword evidence="3" id="KW-1185">Reference proteome</keyword>
<organism evidence="2 3">
    <name type="scientific">Nocardioides daedukensis</name>
    <dbReference type="NCBI Taxonomy" id="634462"/>
    <lineage>
        <taxon>Bacteria</taxon>
        <taxon>Bacillati</taxon>
        <taxon>Actinomycetota</taxon>
        <taxon>Actinomycetes</taxon>
        <taxon>Propionibacteriales</taxon>
        <taxon>Nocardioidaceae</taxon>
        <taxon>Nocardioides</taxon>
    </lineage>
</organism>
<proteinExistence type="predicted"/>
<evidence type="ECO:0008006" key="4">
    <source>
        <dbReference type="Google" id="ProtNLM"/>
    </source>
</evidence>
<feature type="transmembrane region" description="Helical" evidence="1">
    <location>
        <begin position="41"/>
        <end position="62"/>
    </location>
</feature>
<dbReference type="EMBL" id="JACCAA010000001">
    <property type="protein sequence ID" value="NYG59536.1"/>
    <property type="molecule type" value="Genomic_DNA"/>
</dbReference>
<evidence type="ECO:0000313" key="2">
    <source>
        <dbReference type="EMBL" id="NYG59536.1"/>
    </source>
</evidence>
<keyword evidence="1" id="KW-0472">Membrane</keyword>